<dbReference type="Proteomes" id="UP000051887">
    <property type="component" value="Unassembled WGS sequence"/>
</dbReference>
<sequence>MKWFIAPLLLLLSSLPLRADCVVLLHGLARTDASFLIMEQVFRYHGYDVERPGYPSTEETIANLALNTLPKAIAACDGQTTHVVTHSMGGILLRVWLSGNPQPDLGRVVMLSPPNKGSEVVDVLGDLEPFEWFNGPAGQQLRTDDRGLPAHLPPINFELGVIAGNQSLNPLFSAMIEGEDDGKVSVESTRVEGMADHIVLPVTHTFMMNNPLVIAQTLNFIENGAFEHEMTWADAVERLEEAD</sequence>
<evidence type="ECO:0000313" key="5">
    <source>
        <dbReference type="Proteomes" id="UP000051887"/>
    </source>
</evidence>
<keyword evidence="4" id="KW-1185">Reference proteome</keyword>
<dbReference type="InterPro" id="IPR029058">
    <property type="entry name" value="AB_hydrolase_fold"/>
</dbReference>
<evidence type="ECO:0000313" key="2">
    <source>
        <dbReference type="EMBL" id="CUH62867.1"/>
    </source>
</evidence>
<dbReference type="GO" id="GO:0016787">
    <property type="term" value="F:hydrolase activity"/>
    <property type="evidence" value="ECO:0007669"/>
    <property type="project" value="UniProtKB-KW"/>
</dbReference>
<accession>A0A0N7LXK8</accession>
<dbReference type="EMBL" id="CYSB01000005">
    <property type="protein sequence ID" value="CUH62867.1"/>
    <property type="molecule type" value="Genomic_DNA"/>
</dbReference>
<dbReference type="AlphaFoldDB" id="A0A0N7LXK8"/>
<dbReference type="Proteomes" id="UP000051086">
    <property type="component" value="Unassembled WGS sequence"/>
</dbReference>
<dbReference type="OrthoDB" id="556502at2"/>
<keyword evidence="3" id="KW-0378">Hydrolase</keyword>
<evidence type="ECO:0000313" key="3">
    <source>
        <dbReference type="EMBL" id="CUH72183.1"/>
    </source>
</evidence>
<dbReference type="Gene3D" id="3.40.50.1820">
    <property type="entry name" value="alpha/beta hydrolase"/>
    <property type="match status" value="1"/>
</dbReference>
<evidence type="ECO:0000313" key="4">
    <source>
        <dbReference type="Proteomes" id="UP000051086"/>
    </source>
</evidence>
<dbReference type="PANTHER" id="PTHR37946:SF1">
    <property type="entry name" value="SLL1969 PROTEIN"/>
    <property type="match status" value="1"/>
</dbReference>
<protein>
    <submittedName>
        <fullName evidence="2 3">Esterase of the alpha/beta hydrolase fold protein</fullName>
    </submittedName>
</protein>
<dbReference type="EMBL" id="CYSC01000027">
    <property type="protein sequence ID" value="CUH72183.1"/>
    <property type="molecule type" value="Genomic_DNA"/>
</dbReference>
<name>A0A0N7LXK8_9RHOB</name>
<feature type="signal peptide" evidence="1">
    <location>
        <begin position="1"/>
        <end position="19"/>
    </location>
</feature>
<reference evidence="2 4" key="2">
    <citation type="submission" date="2015-09" db="EMBL/GenBank/DDBJ databases">
        <authorList>
            <person name="Rodrigo-Torres L."/>
            <person name="Arahal D.R."/>
        </authorList>
    </citation>
    <scope>NUCLEOTIDE SEQUENCE [LARGE SCALE GENOMIC DNA]</scope>
    <source>
        <strain evidence="2 4">CECT 5118</strain>
    </source>
</reference>
<reference evidence="3 5" key="1">
    <citation type="submission" date="2015-09" db="EMBL/GenBank/DDBJ databases">
        <authorList>
            <consortium name="Swine Surveillance"/>
        </authorList>
    </citation>
    <scope>NUCLEOTIDE SEQUENCE [LARGE SCALE GENOMIC DNA]</scope>
    <source>
        <strain evidence="3 5">5120</strain>
    </source>
</reference>
<evidence type="ECO:0000256" key="1">
    <source>
        <dbReference type="SAM" id="SignalP"/>
    </source>
</evidence>
<proteinExistence type="predicted"/>
<feature type="chain" id="PRO_5009790949" evidence="1">
    <location>
        <begin position="20"/>
        <end position="243"/>
    </location>
</feature>
<gene>
    <name evidence="2" type="ORF">TL5118_00212</name>
    <name evidence="3" type="ORF">TL5120_01979</name>
</gene>
<keyword evidence="1" id="KW-0732">Signal</keyword>
<organism evidence="3 5">
    <name type="scientific">Thalassovita autumnalis</name>
    <dbReference type="NCBI Taxonomy" id="2072972"/>
    <lineage>
        <taxon>Bacteria</taxon>
        <taxon>Pseudomonadati</taxon>
        <taxon>Pseudomonadota</taxon>
        <taxon>Alphaproteobacteria</taxon>
        <taxon>Rhodobacterales</taxon>
        <taxon>Roseobacteraceae</taxon>
        <taxon>Thalassovita</taxon>
    </lineage>
</organism>
<dbReference type="SUPFAM" id="SSF53474">
    <property type="entry name" value="alpha/beta-Hydrolases"/>
    <property type="match status" value="1"/>
</dbReference>
<dbReference type="RefSeq" id="WP_058243407.1">
    <property type="nucleotide sequence ID" value="NZ_CYSB01000005.1"/>
</dbReference>
<dbReference type="PANTHER" id="PTHR37946">
    <property type="entry name" value="SLL1969 PROTEIN"/>
    <property type="match status" value="1"/>
</dbReference>